<sequence length="37" mass="4214">MTFAAASASIRPMYFGRSTSFCPRCQKSSRAPRIWPF</sequence>
<dbReference type="AlphaFoldDB" id="A0A4Z0PPV7"/>
<dbReference type="EMBL" id="SRLD01000007">
    <property type="protein sequence ID" value="TGE18320.1"/>
    <property type="molecule type" value="Genomic_DNA"/>
</dbReference>
<reference evidence="1 2" key="1">
    <citation type="submission" date="2019-04" db="EMBL/GenBank/DDBJ databases">
        <authorList>
            <person name="Feng G."/>
            <person name="Zhang J."/>
            <person name="Zhu H."/>
        </authorList>
    </citation>
    <scope>NUCLEOTIDE SEQUENCE [LARGE SCALE GENOMIC DNA]</scope>
    <source>
        <strain evidence="1 2">JCM 17223</strain>
    </source>
</reference>
<comment type="caution">
    <text evidence="1">The sequence shown here is derived from an EMBL/GenBank/DDBJ whole genome shotgun (WGS) entry which is preliminary data.</text>
</comment>
<dbReference type="Proteomes" id="UP000297739">
    <property type="component" value="Unassembled WGS sequence"/>
</dbReference>
<evidence type="ECO:0000313" key="2">
    <source>
        <dbReference type="Proteomes" id="UP000297739"/>
    </source>
</evidence>
<gene>
    <name evidence="1" type="ORF">E5J99_05290</name>
</gene>
<organism evidence="1 2">
    <name type="scientific">Hymenobacter elongatus</name>
    <dbReference type="NCBI Taxonomy" id="877208"/>
    <lineage>
        <taxon>Bacteria</taxon>
        <taxon>Pseudomonadati</taxon>
        <taxon>Bacteroidota</taxon>
        <taxon>Cytophagia</taxon>
        <taxon>Cytophagales</taxon>
        <taxon>Hymenobacteraceae</taxon>
        <taxon>Hymenobacter</taxon>
    </lineage>
</organism>
<evidence type="ECO:0000313" key="1">
    <source>
        <dbReference type="EMBL" id="TGE18320.1"/>
    </source>
</evidence>
<keyword evidence="2" id="KW-1185">Reference proteome</keyword>
<proteinExistence type="predicted"/>
<accession>A0A4Z0PPV7</accession>
<name>A0A4Z0PPV7_9BACT</name>
<protein>
    <submittedName>
        <fullName evidence="1">Uncharacterized protein</fullName>
    </submittedName>
</protein>